<keyword evidence="4" id="KW-1185">Reference proteome</keyword>
<reference evidence="3" key="2">
    <citation type="submission" date="2022-05" db="EMBL/GenBank/DDBJ databases">
        <authorList>
            <person name="Kim J.-S."/>
            <person name="Lee K."/>
            <person name="Suh M."/>
            <person name="Eom M."/>
            <person name="Kim J.-S."/>
            <person name="Kim D.-S."/>
            <person name="Ko S.-H."/>
            <person name="Shin Y."/>
            <person name="Lee J.-S."/>
        </authorList>
    </citation>
    <scope>NUCLEOTIDE SEQUENCE</scope>
    <source>
        <strain evidence="3">N237</strain>
    </source>
</reference>
<evidence type="ECO:0000259" key="2">
    <source>
        <dbReference type="Pfam" id="PF13529"/>
    </source>
</evidence>
<evidence type="ECO:0000256" key="1">
    <source>
        <dbReference type="SAM" id="MobiDB-lite"/>
    </source>
</evidence>
<gene>
    <name evidence="3" type="ORF">M6D93_04600</name>
</gene>
<evidence type="ECO:0000313" key="3">
    <source>
        <dbReference type="EMBL" id="UQX89287.1"/>
    </source>
</evidence>
<dbReference type="RefSeq" id="WP_249773183.1">
    <property type="nucleotide sequence ID" value="NZ_CP097332.1"/>
</dbReference>
<feature type="domain" description="Peptidase C39-like" evidence="2">
    <location>
        <begin position="77"/>
        <end position="236"/>
    </location>
</feature>
<name>A0ABY4R1E1_9ACTN</name>
<feature type="region of interest" description="Disordered" evidence="1">
    <location>
        <begin position="1"/>
        <end position="35"/>
    </location>
</feature>
<protein>
    <submittedName>
        <fullName evidence="3">C39 family peptidase</fullName>
    </submittedName>
</protein>
<sequence>MSSQVASASPGGPGAKRPLPTIGQFDPGSPRPLTGDELQRSLAKQKLADEHWKAAEGTAGGAKGLHAVANAYVSRNLGVAYQRQVNEVYCGPATMAMIASFLKIGWSGTPAAQQAAAARLLGATNAGTAWFGADNVPAYRYSSWYPMADALNYLIYRKTGNTWYSAATVSGIPTSAQVAAYQANLKFDVDANHPMALNQYSGDGFQLPYQPNYPWQHWLVARGYEGGGVTTIVNDPGWPKVGENARVRSHAARQDILNAVGGHGYIW</sequence>
<proteinExistence type="predicted"/>
<accession>A0ABY4R1E1</accession>
<reference evidence="3" key="1">
    <citation type="journal article" date="2018" name="Int. J. Syst. Evol. Microbiol.">
        <title>Jatrophihabitans telluris sp. nov., isolated from sediment soil of lava forest wetlands and the emended description of the genus Jatrophihabitans.</title>
        <authorList>
            <person name="Lee K.C."/>
            <person name="Suh M.K."/>
            <person name="Eom M.K."/>
            <person name="Kim K.K."/>
            <person name="Kim J.S."/>
            <person name="Kim D.S."/>
            <person name="Ko S.H."/>
            <person name="Shin Y.K."/>
            <person name="Lee J.S."/>
        </authorList>
    </citation>
    <scope>NUCLEOTIDE SEQUENCE</scope>
    <source>
        <strain evidence="3">N237</strain>
    </source>
</reference>
<dbReference type="InterPro" id="IPR039564">
    <property type="entry name" value="Peptidase_C39-like"/>
</dbReference>
<dbReference type="Pfam" id="PF13529">
    <property type="entry name" value="Peptidase_C39_2"/>
    <property type="match status" value="1"/>
</dbReference>
<dbReference type="EMBL" id="CP097332">
    <property type="protein sequence ID" value="UQX89287.1"/>
    <property type="molecule type" value="Genomic_DNA"/>
</dbReference>
<dbReference type="Proteomes" id="UP001056336">
    <property type="component" value="Chromosome"/>
</dbReference>
<evidence type="ECO:0000313" key="4">
    <source>
        <dbReference type="Proteomes" id="UP001056336"/>
    </source>
</evidence>
<organism evidence="3 4">
    <name type="scientific">Jatrophihabitans telluris</name>
    <dbReference type="NCBI Taxonomy" id="2038343"/>
    <lineage>
        <taxon>Bacteria</taxon>
        <taxon>Bacillati</taxon>
        <taxon>Actinomycetota</taxon>
        <taxon>Actinomycetes</taxon>
        <taxon>Jatrophihabitantales</taxon>
        <taxon>Jatrophihabitantaceae</taxon>
        <taxon>Jatrophihabitans</taxon>
    </lineage>
</organism>